<feature type="domain" description="Deacetylase sirtuin-type" evidence="5">
    <location>
        <begin position="1"/>
        <end position="248"/>
    </location>
</feature>
<keyword evidence="4" id="KW-0862">Zinc</keyword>
<keyword evidence="2" id="KW-0808">Transferase</keyword>
<feature type="active site" description="Proton acceptor" evidence="4">
    <location>
        <position position="120"/>
    </location>
</feature>
<keyword evidence="7" id="KW-1185">Reference proteome</keyword>
<dbReference type="InterPro" id="IPR026591">
    <property type="entry name" value="Sirtuin_cat_small_dom_sf"/>
</dbReference>
<organism evidence="6 7">
    <name type="scientific">Victivallis vadensis</name>
    <dbReference type="NCBI Taxonomy" id="172901"/>
    <lineage>
        <taxon>Bacteria</taxon>
        <taxon>Pseudomonadati</taxon>
        <taxon>Lentisphaerota</taxon>
        <taxon>Lentisphaeria</taxon>
        <taxon>Victivallales</taxon>
        <taxon>Victivallaceae</taxon>
        <taxon>Victivallis</taxon>
    </lineage>
</organism>
<dbReference type="InterPro" id="IPR026590">
    <property type="entry name" value="Ssirtuin_cat_dom"/>
</dbReference>
<dbReference type="GO" id="GO:0017136">
    <property type="term" value="F:histone deacetylase activity, NAD-dependent"/>
    <property type="evidence" value="ECO:0007669"/>
    <property type="project" value="TreeGrafter"/>
</dbReference>
<dbReference type="PANTHER" id="PTHR11085">
    <property type="entry name" value="NAD-DEPENDENT PROTEIN DEACYLASE SIRTUIN-5, MITOCHONDRIAL-RELATED"/>
    <property type="match status" value="1"/>
</dbReference>
<keyword evidence="4" id="KW-0479">Metal-binding</keyword>
<evidence type="ECO:0000256" key="3">
    <source>
        <dbReference type="ARBA" id="ARBA00023027"/>
    </source>
</evidence>
<dbReference type="RefSeq" id="WP_116884113.1">
    <property type="nucleotide sequence ID" value="NZ_CABMMC010000160.1"/>
</dbReference>
<dbReference type="EC" id="2.3.1.286" evidence="1"/>
<dbReference type="EMBL" id="QEKH01000014">
    <property type="protein sequence ID" value="PVY41457.1"/>
    <property type="molecule type" value="Genomic_DNA"/>
</dbReference>
<evidence type="ECO:0000256" key="2">
    <source>
        <dbReference type="ARBA" id="ARBA00022679"/>
    </source>
</evidence>
<reference evidence="6 7" key="1">
    <citation type="submission" date="2018-04" db="EMBL/GenBank/DDBJ databases">
        <title>Genomic Encyclopedia of Type Strains, Phase IV (KMG-IV): sequencing the most valuable type-strain genomes for metagenomic binning, comparative biology and taxonomic classification.</title>
        <authorList>
            <person name="Goeker M."/>
        </authorList>
    </citation>
    <scope>NUCLEOTIDE SEQUENCE [LARGE SCALE GENOMIC DNA]</scope>
    <source>
        <strain evidence="6 7">DSM 14823</strain>
    </source>
</reference>
<accession>A0A2U1AYY6</accession>
<feature type="binding site" evidence="4">
    <location>
        <position position="154"/>
    </location>
    <ligand>
        <name>Zn(2+)</name>
        <dbReference type="ChEBI" id="CHEBI:29105"/>
    </ligand>
</feature>
<keyword evidence="3" id="KW-0520">NAD</keyword>
<protein>
    <recommendedName>
        <fullName evidence="1">protein acetyllysine N-acetyltransferase</fullName>
        <ecNumber evidence="1">2.3.1.286</ecNumber>
    </recommendedName>
</protein>
<dbReference type="Proteomes" id="UP000245959">
    <property type="component" value="Unassembled WGS sequence"/>
</dbReference>
<dbReference type="InterPro" id="IPR003000">
    <property type="entry name" value="Sirtuin"/>
</dbReference>
<dbReference type="GeneID" id="78295423"/>
<dbReference type="InterPro" id="IPR029035">
    <property type="entry name" value="DHS-like_NAD/FAD-binding_dom"/>
</dbReference>
<comment type="caution">
    <text evidence="6">The sequence shown here is derived from an EMBL/GenBank/DDBJ whole genome shotgun (WGS) entry which is preliminary data.</text>
</comment>
<name>A0A2U1AYY6_9BACT</name>
<dbReference type="PROSITE" id="PS50305">
    <property type="entry name" value="SIRTUIN"/>
    <property type="match status" value="1"/>
</dbReference>
<dbReference type="AlphaFoldDB" id="A0A2U1AYY6"/>
<dbReference type="InterPro" id="IPR050134">
    <property type="entry name" value="NAD-dep_sirtuin_deacylases"/>
</dbReference>
<dbReference type="PANTHER" id="PTHR11085:SF4">
    <property type="entry name" value="NAD-DEPENDENT PROTEIN DEACYLASE"/>
    <property type="match status" value="1"/>
</dbReference>
<dbReference type="CDD" id="cd01407">
    <property type="entry name" value="SIR2-fam"/>
    <property type="match status" value="1"/>
</dbReference>
<dbReference type="SUPFAM" id="SSF52467">
    <property type="entry name" value="DHS-like NAD/FAD-binding domain"/>
    <property type="match status" value="1"/>
</dbReference>
<evidence type="ECO:0000259" key="5">
    <source>
        <dbReference type="PROSITE" id="PS50305"/>
    </source>
</evidence>
<dbReference type="GO" id="GO:0070403">
    <property type="term" value="F:NAD+ binding"/>
    <property type="evidence" value="ECO:0007669"/>
    <property type="project" value="InterPro"/>
</dbReference>
<dbReference type="Pfam" id="PF02146">
    <property type="entry name" value="SIR2"/>
    <property type="match status" value="1"/>
</dbReference>
<sequence length="248" mass="27590">MYEELKQMLQESRRTLAFTGAGISTLSGIRDFRGKNGVYLEPWHGKSVEEILSLDCFLAEPALFYGWAAEFLYRLEEFHPAAVHRALAGLEQSGLLRGVYTQNIDLLHQQAGSRHVYELHGSPARHHCLKCRKQFGYAEIAPLVLAGKVPRCGCGGLVKPDIVFYGENLDEALLNQAFADMEKAELVLVLGSSLTVQPAASLPMAANYGGGKIVIVNAQPTPLDRYAALRYDDLQSVFEELENWLEHR</sequence>
<feature type="binding site" evidence="4">
    <location>
        <position position="131"/>
    </location>
    <ligand>
        <name>Zn(2+)</name>
        <dbReference type="ChEBI" id="CHEBI:29105"/>
    </ligand>
</feature>
<gene>
    <name evidence="6" type="ORF">C8D82_11471</name>
</gene>
<evidence type="ECO:0000256" key="1">
    <source>
        <dbReference type="ARBA" id="ARBA00012928"/>
    </source>
</evidence>
<dbReference type="Gene3D" id="3.30.1600.10">
    <property type="entry name" value="SIR2/SIRT2 'Small Domain"/>
    <property type="match status" value="1"/>
</dbReference>
<feature type="binding site" evidence="4">
    <location>
        <position position="128"/>
    </location>
    <ligand>
        <name>Zn(2+)</name>
        <dbReference type="ChEBI" id="CHEBI:29105"/>
    </ligand>
</feature>
<dbReference type="OrthoDB" id="9800582at2"/>
<evidence type="ECO:0000313" key="7">
    <source>
        <dbReference type="Proteomes" id="UP000245959"/>
    </source>
</evidence>
<feature type="binding site" evidence="4">
    <location>
        <position position="152"/>
    </location>
    <ligand>
        <name>Zn(2+)</name>
        <dbReference type="ChEBI" id="CHEBI:29105"/>
    </ligand>
</feature>
<evidence type="ECO:0000256" key="4">
    <source>
        <dbReference type="PROSITE-ProRule" id="PRU00236"/>
    </source>
</evidence>
<dbReference type="GO" id="GO:0046872">
    <property type="term" value="F:metal ion binding"/>
    <property type="evidence" value="ECO:0007669"/>
    <property type="project" value="UniProtKB-KW"/>
</dbReference>
<dbReference type="Gene3D" id="3.40.50.1220">
    <property type="entry name" value="TPP-binding domain"/>
    <property type="match status" value="1"/>
</dbReference>
<proteinExistence type="predicted"/>
<evidence type="ECO:0000313" key="6">
    <source>
        <dbReference type="EMBL" id="PVY41457.1"/>
    </source>
</evidence>